<evidence type="ECO:0000313" key="4">
    <source>
        <dbReference type="EMBL" id="MCX2722699.1"/>
    </source>
</evidence>
<dbReference type="Proteomes" id="UP001300261">
    <property type="component" value="Unassembled WGS sequence"/>
</dbReference>
<name>A0ABT3R0K9_9HYPH</name>
<dbReference type="InterPro" id="IPR035919">
    <property type="entry name" value="EAL_sf"/>
</dbReference>
<dbReference type="InterPro" id="IPR029787">
    <property type="entry name" value="Nucleotide_cyclase"/>
</dbReference>
<keyword evidence="1" id="KW-0812">Transmembrane</keyword>
<dbReference type="Pfam" id="PF00990">
    <property type="entry name" value="GGDEF"/>
    <property type="match status" value="1"/>
</dbReference>
<dbReference type="Pfam" id="PF00563">
    <property type="entry name" value="EAL"/>
    <property type="match status" value="1"/>
</dbReference>
<dbReference type="SUPFAM" id="SSF141868">
    <property type="entry name" value="EAL domain-like"/>
    <property type="match status" value="1"/>
</dbReference>
<organism evidence="4 5">
    <name type="scientific">Roseibium salinum</name>
    <dbReference type="NCBI Taxonomy" id="1604349"/>
    <lineage>
        <taxon>Bacteria</taxon>
        <taxon>Pseudomonadati</taxon>
        <taxon>Pseudomonadota</taxon>
        <taxon>Alphaproteobacteria</taxon>
        <taxon>Hyphomicrobiales</taxon>
        <taxon>Stappiaceae</taxon>
        <taxon>Roseibium</taxon>
    </lineage>
</organism>
<sequence length="617" mass="67783">MREQTRLETSILADSLLFSTSELEKRVARYGALSEPEDKSAAKRAYHSLLTSLEAWRATDYGALAKTSGPDRVKLTGALKEIRSLETVLDDLKGPGSVDQALGTLQSVGGSLGQVGATVAARAATQSESARQTLLLHQKIQAGLTLALLFIVLAWIWYLLRRNADLKRENQAEQERGERLARRLDHDGVTGLINHRIFAERVCAARRDLTRNQTLSVFCVDLESRLPTTVNFDQRAEDAVLAGAADLLRHAVDPLDTRGCLARAGGKGFLILTVSDEELGLTTADIADRIRAPFLRPIATEHGSFVITPAIGHADAHDADREPTDVIRNAELAACNAVTNGRRRVVAYQTVMRAEIERRAVVEGALARAVETNECLPHFQPQFNLESGRVFGVEALARWYHAELGWISPSEFIPIAEGNGDIVPLGWKIMETSCNEVQLLPVELTLSVNLSVAQILSDDVVGMLEECLARTGFPARRLKLEVTESTMMNDLKRIQETLSQLRALGIGISLDDFGVGYSALSYLTDFHWDEIKIDRSFAAKAVRDRKQRDVLKLVLGIAETMGSRVLVEGIETIEQRDALVEIGCKNGQGYLFGGPMAIDDITTLFFAEHSHRSLSGI</sequence>
<dbReference type="PANTHER" id="PTHR33121:SF70">
    <property type="entry name" value="SIGNALING PROTEIN YKOW"/>
    <property type="match status" value="1"/>
</dbReference>
<dbReference type="InterPro" id="IPR001633">
    <property type="entry name" value="EAL_dom"/>
</dbReference>
<dbReference type="PROSITE" id="PS50887">
    <property type="entry name" value="GGDEF"/>
    <property type="match status" value="1"/>
</dbReference>
<feature type="domain" description="EAL" evidence="2">
    <location>
        <begin position="359"/>
        <end position="609"/>
    </location>
</feature>
<dbReference type="SUPFAM" id="SSF55073">
    <property type="entry name" value="Nucleotide cyclase"/>
    <property type="match status" value="1"/>
</dbReference>
<dbReference type="PROSITE" id="PS50883">
    <property type="entry name" value="EAL"/>
    <property type="match status" value="1"/>
</dbReference>
<dbReference type="Gene3D" id="3.30.70.270">
    <property type="match status" value="1"/>
</dbReference>
<evidence type="ECO:0000256" key="1">
    <source>
        <dbReference type="SAM" id="Phobius"/>
    </source>
</evidence>
<keyword evidence="5" id="KW-1185">Reference proteome</keyword>
<dbReference type="SMART" id="SM00267">
    <property type="entry name" value="GGDEF"/>
    <property type="match status" value="1"/>
</dbReference>
<reference evidence="4 5" key="1">
    <citation type="journal article" date="2016" name="Int. J. Syst. Evol. Microbiol.">
        <title>Labrenzia salina sp. nov., isolated from the rhizosphere of the halophyte Arthrocnemum macrostachyum.</title>
        <authorList>
            <person name="Camacho M."/>
            <person name="Redondo-Gomez S."/>
            <person name="Rodriguez-Llorente I."/>
            <person name="Rohde M."/>
            <person name="Sproer C."/>
            <person name="Schumann P."/>
            <person name="Klenk H.P."/>
            <person name="Montero-Calasanz M.D.C."/>
        </authorList>
    </citation>
    <scope>NUCLEOTIDE SEQUENCE [LARGE SCALE GENOMIC DNA]</scope>
    <source>
        <strain evidence="4 5">DSM 29163</strain>
    </source>
</reference>
<evidence type="ECO:0000259" key="2">
    <source>
        <dbReference type="PROSITE" id="PS50883"/>
    </source>
</evidence>
<evidence type="ECO:0000313" key="5">
    <source>
        <dbReference type="Proteomes" id="UP001300261"/>
    </source>
</evidence>
<feature type="domain" description="GGDEF" evidence="3">
    <location>
        <begin position="213"/>
        <end position="350"/>
    </location>
</feature>
<dbReference type="SMART" id="SM00052">
    <property type="entry name" value="EAL"/>
    <property type="match status" value="1"/>
</dbReference>
<dbReference type="InterPro" id="IPR000160">
    <property type="entry name" value="GGDEF_dom"/>
</dbReference>
<comment type="caution">
    <text evidence="4">The sequence shown here is derived from an EMBL/GenBank/DDBJ whole genome shotgun (WGS) entry which is preliminary data.</text>
</comment>
<keyword evidence="1" id="KW-1133">Transmembrane helix</keyword>
<accession>A0ABT3R0K9</accession>
<protein>
    <submittedName>
        <fullName evidence="4">Bifunctional diguanylate cyclase/phosphodiesterase</fullName>
    </submittedName>
</protein>
<gene>
    <name evidence="4" type="ORF">ON753_09935</name>
</gene>
<dbReference type="RefSeq" id="WP_265962358.1">
    <property type="nucleotide sequence ID" value="NZ_JAPEVI010000003.1"/>
</dbReference>
<dbReference type="InterPro" id="IPR050706">
    <property type="entry name" value="Cyclic-di-GMP_PDE-like"/>
</dbReference>
<proteinExistence type="predicted"/>
<feature type="transmembrane region" description="Helical" evidence="1">
    <location>
        <begin position="140"/>
        <end position="160"/>
    </location>
</feature>
<dbReference type="EMBL" id="JAPEVI010000003">
    <property type="protein sequence ID" value="MCX2722699.1"/>
    <property type="molecule type" value="Genomic_DNA"/>
</dbReference>
<dbReference type="PANTHER" id="PTHR33121">
    <property type="entry name" value="CYCLIC DI-GMP PHOSPHODIESTERASE PDEF"/>
    <property type="match status" value="1"/>
</dbReference>
<keyword evidence="1" id="KW-0472">Membrane</keyword>
<evidence type="ECO:0000259" key="3">
    <source>
        <dbReference type="PROSITE" id="PS50887"/>
    </source>
</evidence>
<dbReference type="InterPro" id="IPR043128">
    <property type="entry name" value="Rev_trsase/Diguanyl_cyclase"/>
</dbReference>
<dbReference type="Gene3D" id="3.20.20.450">
    <property type="entry name" value="EAL domain"/>
    <property type="match status" value="1"/>
</dbReference>
<dbReference type="CDD" id="cd01948">
    <property type="entry name" value="EAL"/>
    <property type="match status" value="1"/>
</dbReference>